<keyword evidence="5 11" id="KW-0547">Nucleotide-binding</keyword>
<evidence type="ECO:0000256" key="6">
    <source>
        <dbReference type="ARBA" id="ARBA00022777"/>
    </source>
</evidence>
<proteinExistence type="inferred from homology"/>
<keyword evidence="6 14" id="KW-0418">Kinase</keyword>
<dbReference type="PROSITE" id="PS50011">
    <property type="entry name" value="PROTEIN_KINASE_DOM"/>
    <property type="match status" value="1"/>
</dbReference>
<evidence type="ECO:0000256" key="7">
    <source>
        <dbReference type="ARBA" id="ARBA00022840"/>
    </source>
</evidence>
<dbReference type="InterPro" id="IPR042521">
    <property type="entry name" value="DYRK"/>
</dbReference>
<evidence type="ECO:0000256" key="5">
    <source>
        <dbReference type="ARBA" id="ARBA00022741"/>
    </source>
</evidence>
<dbReference type="InterPro" id="IPR017441">
    <property type="entry name" value="Protein_kinase_ATP_BS"/>
</dbReference>
<dbReference type="GO" id="GO:0004712">
    <property type="term" value="F:protein serine/threonine/tyrosine kinase activity"/>
    <property type="evidence" value="ECO:0007669"/>
    <property type="project" value="UniProtKB-EC"/>
</dbReference>
<dbReference type="Pfam" id="PF00069">
    <property type="entry name" value="Pkinase"/>
    <property type="match status" value="1"/>
</dbReference>
<comment type="catalytic activity">
    <reaction evidence="9">
        <text>L-threonyl-[protein] + ATP = O-phospho-L-threonyl-[protein] + ADP + H(+)</text>
        <dbReference type="Rhea" id="RHEA:46608"/>
        <dbReference type="Rhea" id="RHEA-COMP:11060"/>
        <dbReference type="Rhea" id="RHEA-COMP:11605"/>
        <dbReference type="ChEBI" id="CHEBI:15378"/>
        <dbReference type="ChEBI" id="CHEBI:30013"/>
        <dbReference type="ChEBI" id="CHEBI:30616"/>
        <dbReference type="ChEBI" id="CHEBI:61977"/>
        <dbReference type="ChEBI" id="CHEBI:456216"/>
        <dbReference type="EC" id="2.7.12.1"/>
    </reaction>
</comment>
<evidence type="ECO:0000313" key="15">
    <source>
        <dbReference type="Proteomes" id="UP000315496"/>
    </source>
</evidence>
<evidence type="ECO:0000256" key="1">
    <source>
        <dbReference type="ARBA" id="ARBA00008867"/>
    </source>
</evidence>
<dbReference type="EMBL" id="VDLU01000001">
    <property type="protein sequence ID" value="TNJ29653.1"/>
    <property type="molecule type" value="Genomic_DNA"/>
</dbReference>
<evidence type="ECO:0000313" key="14">
    <source>
        <dbReference type="EMBL" id="TNJ29653.1"/>
    </source>
</evidence>
<dbReference type="GO" id="GO:0005856">
    <property type="term" value="C:cytoskeleton"/>
    <property type="evidence" value="ECO:0007669"/>
    <property type="project" value="TreeGrafter"/>
</dbReference>
<dbReference type="PROSITE" id="PS00108">
    <property type="entry name" value="PROTEIN_KINASE_ST"/>
    <property type="match status" value="1"/>
</dbReference>
<feature type="compositionally biased region" description="Low complexity" evidence="12">
    <location>
        <begin position="102"/>
        <end position="114"/>
    </location>
</feature>
<comment type="catalytic activity">
    <reaction evidence="8">
        <text>L-seryl-[protein] + ATP = O-phospho-L-seryl-[protein] + ADP + H(+)</text>
        <dbReference type="Rhea" id="RHEA:17989"/>
        <dbReference type="Rhea" id="RHEA-COMP:9863"/>
        <dbReference type="Rhea" id="RHEA-COMP:11604"/>
        <dbReference type="ChEBI" id="CHEBI:15378"/>
        <dbReference type="ChEBI" id="CHEBI:29999"/>
        <dbReference type="ChEBI" id="CHEBI:30616"/>
        <dbReference type="ChEBI" id="CHEBI:83421"/>
        <dbReference type="ChEBI" id="CHEBI:456216"/>
        <dbReference type="EC" id="2.7.12.1"/>
    </reaction>
</comment>
<dbReference type="InterPro" id="IPR008271">
    <property type="entry name" value="Ser/Thr_kinase_AS"/>
</dbReference>
<dbReference type="PROSITE" id="PS00107">
    <property type="entry name" value="PROTEIN_KINASE_ATP"/>
    <property type="match status" value="1"/>
</dbReference>
<dbReference type="VEuPathDB" id="GiardiaDB:GMRT_16307"/>
<dbReference type="PANTHER" id="PTHR24058:SF22">
    <property type="entry name" value="DUAL SPECIFICITY TYROSINE-PHOSPHORYLATION-REGULATED KINASE 4"/>
    <property type="match status" value="1"/>
</dbReference>
<sequence length="622" mass="70129">MAYVSNFRRYKVPPATQRILDSVAHGMDGENPPPPPPPVRAQAARPRRVYGVSTTTTTNSLVLGFQPTGKQKATSAPRPVQRAPTLAALEQAAYSTSQTPKRATTASTRTSSTTVSPGRAYNVTQTMMSREGGRPLVVVRSGSSSKPPSRNVTPRRTESQHRRTSLEQRVSSARLYSTPQKVIASDSQALTEFEQLEIMDYDRVYYYGQSVVKTYLVGGINHGYDDSRGDYLGLTGDHILYRYELISILGAGSFGKVYKAFDHKEQKTVALKVLRNSQIINKQGLVEVKLLDRLRRADPQDEHCCIRMFSNFYFRKHLCITFELLSMNLYELLQKKNLRGLSLTLVRKFALQVLSAFSFAHKLRIIHADVKPENILLRAPDKSGIKVIDWGSGAMVSETIYSYIQSRYYRAPEVILGLPYGQEIDIWSIGCVLCELYTGIPIFPGPNEKDQLGLIAEVLGMPPTDMIVKSPVKSKFFQELTSDDRVDNDYPAYGSPEYLMRSNQVKAQAAYPEHKSKYRLRTQHRPWSKQLKNLVRAPPEFLSFVYLFLQWDPQRRCTPETALAHPWIQESLRQRTAQSSRSNSTGTLANQRPQPSVMRGMSVGRNTHNYLPDSLPLISPGQ</sequence>
<dbReference type="GO" id="GO:0005737">
    <property type="term" value="C:cytoplasm"/>
    <property type="evidence" value="ECO:0007669"/>
    <property type="project" value="TreeGrafter"/>
</dbReference>
<dbReference type="InterPro" id="IPR050494">
    <property type="entry name" value="Ser_Thr_dual-spec_kinase"/>
</dbReference>
<dbReference type="GO" id="GO:0005524">
    <property type="term" value="F:ATP binding"/>
    <property type="evidence" value="ECO:0007669"/>
    <property type="project" value="UniProtKB-UniRule"/>
</dbReference>
<comment type="catalytic activity">
    <reaction evidence="10">
        <text>L-tyrosyl-[protein] + ATP = O-phospho-L-tyrosyl-[protein] + ADP + H(+)</text>
        <dbReference type="Rhea" id="RHEA:10596"/>
        <dbReference type="Rhea" id="RHEA-COMP:10136"/>
        <dbReference type="Rhea" id="RHEA-COMP:20101"/>
        <dbReference type="ChEBI" id="CHEBI:15378"/>
        <dbReference type="ChEBI" id="CHEBI:30616"/>
        <dbReference type="ChEBI" id="CHEBI:46858"/>
        <dbReference type="ChEBI" id="CHEBI:61978"/>
        <dbReference type="ChEBI" id="CHEBI:456216"/>
        <dbReference type="EC" id="2.7.12.1"/>
    </reaction>
</comment>
<protein>
    <recommendedName>
        <fullName evidence="2">dual-specificity kinase</fullName>
        <ecNumber evidence="2">2.7.12.1</ecNumber>
    </recommendedName>
</protein>
<dbReference type="OrthoDB" id="9332038at2759"/>
<dbReference type="SUPFAM" id="SSF56112">
    <property type="entry name" value="Protein kinase-like (PK-like)"/>
    <property type="match status" value="1"/>
</dbReference>
<feature type="region of interest" description="Disordered" evidence="12">
    <location>
        <begin position="574"/>
        <end position="622"/>
    </location>
</feature>
<evidence type="ECO:0000256" key="3">
    <source>
        <dbReference type="ARBA" id="ARBA00022527"/>
    </source>
</evidence>
<gene>
    <name evidence="14" type="ORF">GMRT_16307</name>
</gene>
<evidence type="ECO:0000259" key="13">
    <source>
        <dbReference type="PROSITE" id="PS50011"/>
    </source>
</evidence>
<evidence type="ECO:0000256" key="4">
    <source>
        <dbReference type="ARBA" id="ARBA00022679"/>
    </source>
</evidence>
<feature type="binding site" evidence="11">
    <location>
        <position position="272"/>
    </location>
    <ligand>
        <name>ATP</name>
        <dbReference type="ChEBI" id="CHEBI:30616"/>
    </ligand>
</feature>
<keyword evidence="15" id="KW-1185">Reference proteome</keyword>
<name>A0A4Z1T6G4_GIAMU</name>
<reference evidence="14 15" key="1">
    <citation type="submission" date="2019-05" db="EMBL/GenBank/DDBJ databases">
        <title>The compact genome of Giardia muris reveals important steps in the evolution of intestinal protozoan parasites.</title>
        <authorList>
            <person name="Xu F."/>
            <person name="Jimenez-Gonzalez A."/>
            <person name="Einarsson E."/>
            <person name="Astvaldsson A."/>
            <person name="Peirasmaki D."/>
            <person name="Eckmann L."/>
            <person name="Andersson J.O."/>
            <person name="Svard S.G."/>
            <person name="Jerlstrom-Hultqvist J."/>
        </authorList>
    </citation>
    <scope>NUCLEOTIDE SEQUENCE [LARGE SCALE GENOMIC DNA]</scope>
    <source>
        <strain evidence="14 15">Roberts-Thomson</strain>
    </source>
</reference>
<dbReference type="AlphaFoldDB" id="A0A4Z1T6G4"/>
<feature type="region of interest" description="Disordered" evidence="12">
    <location>
        <begin position="93"/>
        <end position="167"/>
    </location>
</feature>
<feature type="compositionally biased region" description="Polar residues" evidence="12">
    <location>
        <begin position="141"/>
        <end position="154"/>
    </location>
</feature>
<evidence type="ECO:0000256" key="12">
    <source>
        <dbReference type="SAM" id="MobiDB-lite"/>
    </source>
</evidence>
<dbReference type="EC" id="2.7.12.1" evidence="2"/>
<dbReference type="Gene3D" id="3.30.200.20">
    <property type="entry name" value="Phosphorylase Kinase, domain 1"/>
    <property type="match status" value="1"/>
</dbReference>
<dbReference type="Gene3D" id="3.30.10.30">
    <property type="entry name" value="DYRK"/>
    <property type="match status" value="1"/>
</dbReference>
<feature type="compositionally biased region" description="Polar residues" evidence="12">
    <location>
        <begin position="574"/>
        <end position="594"/>
    </location>
</feature>
<evidence type="ECO:0000256" key="9">
    <source>
        <dbReference type="ARBA" id="ARBA00049308"/>
    </source>
</evidence>
<organism evidence="14 15">
    <name type="scientific">Giardia muris</name>
    <dbReference type="NCBI Taxonomy" id="5742"/>
    <lineage>
        <taxon>Eukaryota</taxon>
        <taxon>Metamonada</taxon>
        <taxon>Diplomonadida</taxon>
        <taxon>Hexamitidae</taxon>
        <taxon>Giardiinae</taxon>
        <taxon>Giardia</taxon>
    </lineage>
</organism>
<dbReference type="GO" id="GO:0004674">
    <property type="term" value="F:protein serine/threonine kinase activity"/>
    <property type="evidence" value="ECO:0007669"/>
    <property type="project" value="UniProtKB-KW"/>
</dbReference>
<evidence type="ECO:0000256" key="10">
    <source>
        <dbReference type="ARBA" id="ARBA00051680"/>
    </source>
</evidence>
<evidence type="ECO:0000256" key="2">
    <source>
        <dbReference type="ARBA" id="ARBA00013203"/>
    </source>
</evidence>
<evidence type="ECO:0000256" key="8">
    <source>
        <dbReference type="ARBA" id="ARBA00049003"/>
    </source>
</evidence>
<dbReference type="InterPro" id="IPR000719">
    <property type="entry name" value="Prot_kinase_dom"/>
</dbReference>
<dbReference type="Proteomes" id="UP000315496">
    <property type="component" value="Chromosome 1"/>
</dbReference>
<comment type="similarity">
    <text evidence="1">Belongs to the protein kinase superfamily. CMGC Ser/Thr protein kinase family. MNB/DYRK subfamily.</text>
</comment>
<feature type="compositionally biased region" description="Basic and acidic residues" evidence="12">
    <location>
        <begin position="155"/>
        <end position="166"/>
    </location>
</feature>
<dbReference type="PANTHER" id="PTHR24058">
    <property type="entry name" value="DUAL SPECIFICITY PROTEIN KINASE"/>
    <property type="match status" value="1"/>
</dbReference>
<accession>A0A4Z1T6G4</accession>
<feature type="region of interest" description="Disordered" evidence="12">
    <location>
        <begin position="24"/>
        <end position="44"/>
    </location>
</feature>
<comment type="caution">
    <text evidence="14">The sequence shown here is derived from an EMBL/GenBank/DDBJ whole genome shotgun (WGS) entry which is preliminary data.</text>
</comment>
<dbReference type="SMART" id="SM00220">
    <property type="entry name" value="S_TKc"/>
    <property type="match status" value="1"/>
</dbReference>
<dbReference type="InterPro" id="IPR011009">
    <property type="entry name" value="Kinase-like_dom_sf"/>
</dbReference>
<dbReference type="Gene3D" id="1.10.510.10">
    <property type="entry name" value="Transferase(Phosphotransferase) domain 1"/>
    <property type="match status" value="1"/>
</dbReference>
<dbReference type="CDD" id="cd14210">
    <property type="entry name" value="PKc_DYRK"/>
    <property type="match status" value="1"/>
</dbReference>
<feature type="domain" description="Protein kinase" evidence="13">
    <location>
        <begin position="243"/>
        <end position="568"/>
    </location>
</feature>
<keyword evidence="4" id="KW-0808">Transferase</keyword>
<keyword evidence="7 11" id="KW-0067">ATP-binding</keyword>
<evidence type="ECO:0000256" key="11">
    <source>
        <dbReference type="PROSITE-ProRule" id="PRU10141"/>
    </source>
</evidence>
<keyword evidence="3" id="KW-0723">Serine/threonine-protein kinase</keyword>